<comment type="caution">
    <text evidence="1">The sequence shown here is derived from an EMBL/GenBank/DDBJ whole genome shotgun (WGS) entry which is preliminary data.</text>
</comment>
<accession>A0A3N6MXW2</accession>
<dbReference type="Proteomes" id="UP000273828">
    <property type="component" value="Unassembled WGS sequence"/>
</dbReference>
<evidence type="ECO:0000313" key="1">
    <source>
        <dbReference type="EMBL" id="RQG90382.1"/>
    </source>
</evidence>
<dbReference type="EMBL" id="REFY01000003">
    <property type="protein sequence ID" value="RQG90382.1"/>
    <property type="molecule type" value="Genomic_DNA"/>
</dbReference>
<proteinExistence type="predicted"/>
<name>A0A3N6MXW2_9EURY</name>
<dbReference type="OrthoDB" id="307593at2157"/>
<sequence length="131" mass="14151">MDVGGVVVPLGIVVAYGTAIGVFIDLDHFVIARLRTGDWNALRFCVTHPSAAVVDQDRLFDRGDVGLLSRLLSHLLITVAVVSVVAVESTPLGLITGVVLYVHIVTDVAWDIRRLPDDLEDAPEDVLNALR</sequence>
<organism evidence="1 2">
    <name type="scientific">Natrarchaeobius halalkaliphilus</name>
    <dbReference type="NCBI Taxonomy" id="1679091"/>
    <lineage>
        <taxon>Archaea</taxon>
        <taxon>Methanobacteriati</taxon>
        <taxon>Methanobacteriota</taxon>
        <taxon>Stenosarchaea group</taxon>
        <taxon>Halobacteria</taxon>
        <taxon>Halobacteriales</taxon>
        <taxon>Natrialbaceae</taxon>
        <taxon>Natrarchaeobius</taxon>
    </lineage>
</organism>
<evidence type="ECO:0000313" key="2">
    <source>
        <dbReference type="Proteomes" id="UP000273828"/>
    </source>
</evidence>
<reference evidence="1 2" key="1">
    <citation type="submission" date="2018-10" db="EMBL/GenBank/DDBJ databases">
        <title>Natrarchaeobius chitinivorans gen. nov., sp. nov., and Natrarchaeobius haloalkaliphilus sp. nov., alkaliphilic, chitin-utilizing haloarchaea from hypersaline alkaline lakes.</title>
        <authorList>
            <person name="Sorokin D.Y."/>
            <person name="Elcheninov A.G."/>
            <person name="Kostrikina N.A."/>
            <person name="Bale N.J."/>
            <person name="Sinninghe Damste J.S."/>
            <person name="Khijniak T.V."/>
            <person name="Kublanov I.V."/>
            <person name="Toshchakov S.V."/>
        </authorList>
    </citation>
    <scope>NUCLEOTIDE SEQUENCE [LARGE SCALE GENOMIC DNA]</scope>
    <source>
        <strain evidence="1 2">AArcht-Sl</strain>
    </source>
</reference>
<protein>
    <submittedName>
        <fullName evidence="1">Uncharacterized protein</fullName>
    </submittedName>
</protein>
<dbReference type="AlphaFoldDB" id="A0A3N6MXW2"/>
<gene>
    <name evidence="1" type="ORF">EA462_09540</name>
</gene>
<keyword evidence="2" id="KW-1185">Reference proteome</keyword>